<dbReference type="CAZy" id="GT2">
    <property type="family name" value="Glycosyltransferase Family 2"/>
</dbReference>
<dbReference type="PANTHER" id="PTHR22916">
    <property type="entry name" value="GLYCOSYLTRANSFERASE"/>
    <property type="match status" value="1"/>
</dbReference>
<dbReference type="SUPFAM" id="SSF53448">
    <property type="entry name" value="Nucleotide-diphospho-sugar transferases"/>
    <property type="match status" value="1"/>
</dbReference>
<dbReference type="KEGG" id="syn:slr1063"/>
<dbReference type="CDD" id="cd00761">
    <property type="entry name" value="Glyco_tranf_GTA_type"/>
    <property type="match status" value="1"/>
</dbReference>
<feature type="domain" description="Glycosyltransferase 2-like" evidence="2">
    <location>
        <begin position="10"/>
        <end position="172"/>
    </location>
</feature>
<dbReference type="InterPro" id="IPR001173">
    <property type="entry name" value="Glyco_trans_2-like"/>
</dbReference>
<dbReference type="PaxDb" id="1148-1651989"/>
<organism evidence="3 4">
    <name type="scientific">Synechocystis sp. (strain ATCC 27184 / PCC 6803 / Kazusa)</name>
    <dbReference type="NCBI Taxonomy" id="1111708"/>
    <lineage>
        <taxon>Bacteria</taxon>
        <taxon>Bacillati</taxon>
        <taxon>Cyanobacteriota</taxon>
        <taxon>Cyanophyceae</taxon>
        <taxon>Synechococcales</taxon>
        <taxon>Merismopediaceae</taxon>
        <taxon>Synechocystis</taxon>
    </lineage>
</organism>
<dbReference type="AlphaFoldDB" id="P72899"/>
<dbReference type="PIR" id="S74764">
    <property type="entry name" value="S74764"/>
</dbReference>
<reference evidence="3 4" key="1">
    <citation type="journal article" date="1995" name="DNA Res.">
        <title>Sequence analysis of the genome of the unicellular cyanobacterium Synechocystis sp. strain PCC6803. I. Sequence features in the 1 Mb region from map positions 64% to 92% of the genome.</title>
        <authorList>
            <person name="Kaneko T."/>
            <person name="Tanaka A."/>
            <person name="Sato S."/>
            <person name="Kotani H."/>
            <person name="Sazuka T."/>
            <person name="Miyajima N."/>
            <person name="Sugiura M."/>
            <person name="Tabata S."/>
        </authorList>
    </citation>
    <scope>NUCLEOTIDE SEQUENCE [LARGE SCALE GENOMIC DNA]</scope>
    <source>
        <strain evidence="4">ATCC 27184 / PCC 6803 / Kazusa</strain>
    </source>
</reference>
<dbReference type="EnsemblBacteria" id="BAA16915">
    <property type="protein sequence ID" value="BAA16915"/>
    <property type="gene ID" value="BAA16915"/>
</dbReference>
<dbReference type="GO" id="GO:0016758">
    <property type="term" value="F:hexosyltransferase activity"/>
    <property type="evidence" value="ECO:0007669"/>
    <property type="project" value="UniProtKB-ARBA"/>
</dbReference>
<protein>
    <submittedName>
        <fullName evidence="3">Slr1063 protein</fullName>
    </submittedName>
</protein>
<evidence type="ECO:0000259" key="2">
    <source>
        <dbReference type="Pfam" id="PF00535"/>
    </source>
</evidence>
<accession>P72899</accession>
<evidence type="ECO:0000313" key="4">
    <source>
        <dbReference type="Proteomes" id="UP000001425"/>
    </source>
</evidence>
<dbReference type="PANTHER" id="PTHR22916:SF3">
    <property type="entry name" value="UDP-GLCNAC:BETAGAL BETA-1,3-N-ACETYLGLUCOSAMINYLTRANSFERASE-LIKE PROTEIN 1"/>
    <property type="match status" value="1"/>
</dbReference>
<reference evidence="3 4" key="2">
    <citation type="journal article" date="1996" name="DNA Res.">
        <title>Sequence analysis of the genome of the unicellular cyanobacterium Synechocystis sp. strain PCC6803. II. Sequence determination of the entire genome and assignment of potential protein-coding regions.</title>
        <authorList>
            <person name="Kaneko T."/>
            <person name="Sato S."/>
            <person name="Kotani H."/>
            <person name="Tanaka A."/>
            <person name="Asamizu E."/>
            <person name="Nakamura Y."/>
            <person name="Miyajima N."/>
            <person name="Hirosawa M."/>
            <person name="Sugiura M."/>
            <person name="Sasamoto S."/>
            <person name="Kimura T."/>
            <person name="Hosouchi T."/>
            <person name="Matsuno A."/>
            <person name="Muraki A."/>
            <person name="Nakazaki N."/>
            <person name="Naruo K."/>
            <person name="Okumura S."/>
            <person name="Shimpo S."/>
            <person name="Takeuchi C."/>
            <person name="Wada T."/>
            <person name="Watanabe A."/>
            <person name="Yamada M."/>
            <person name="Yasuda M."/>
            <person name="Tabata S."/>
        </authorList>
    </citation>
    <scope>NUCLEOTIDE SEQUENCE [LARGE SCALE GENOMIC DNA]</scope>
    <source>
        <strain evidence="4">ATCC 27184 / PCC 6803 / Kazusa</strain>
    </source>
</reference>
<evidence type="ECO:0000313" key="3">
    <source>
        <dbReference type="EMBL" id="BAA16915.1"/>
    </source>
</evidence>
<dbReference type="InterPro" id="IPR001296">
    <property type="entry name" value="Glyco_trans_1"/>
</dbReference>
<dbReference type="Proteomes" id="UP000001425">
    <property type="component" value="Chromosome"/>
</dbReference>
<dbReference type="EMBL" id="BA000022">
    <property type="protein sequence ID" value="BAA16915.1"/>
    <property type="molecule type" value="Genomic_DNA"/>
</dbReference>
<keyword evidence="4" id="KW-1185">Reference proteome</keyword>
<dbReference type="Pfam" id="PF00534">
    <property type="entry name" value="Glycos_transf_1"/>
    <property type="match status" value="1"/>
</dbReference>
<proteinExistence type="predicted"/>
<dbReference type="eggNOG" id="COG0438">
    <property type="taxonomic scope" value="Bacteria"/>
</dbReference>
<gene>
    <name evidence="3" type="ordered locus">slr1063</name>
</gene>
<name>P72899_SYNY3</name>
<dbReference type="InParanoid" id="P72899"/>
<dbReference type="Pfam" id="PF00535">
    <property type="entry name" value="Glycos_transf_2"/>
    <property type="match status" value="1"/>
</dbReference>
<dbReference type="InterPro" id="IPR029044">
    <property type="entry name" value="Nucleotide-diphossugar_trans"/>
</dbReference>
<dbReference type="Gene3D" id="3.90.550.10">
    <property type="entry name" value="Spore Coat Polysaccharide Biosynthesis Protein SpsA, Chain A"/>
    <property type="match status" value="1"/>
</dbReference>
<sequence length="689" mass="79963">MSKNDKPLVSIGIPTYNRAESLKRAINSAVNQTYTNLEIIISDNCSIDETQQLCEELCKLDSRITYIRQAKNFGATNNFSFVLKKATGEYFMWLADDDWISENYIYDCQFFLQNNHQYLLCSGIAKYYLGDDIRMGENICLEENSPIERVKEYFNKVQDNGIFYGLYRKEAVLKLRIPSCFGGDWVFIACILLLGKATTLNTCVIHRVFQEKSTEDYAKEINSKYVLEKSYPYAFICFHFFSEIERTLILQNILTKQQKILLFLDILLTLMRRFGHLYSIEYGWLNIFCIRKKLISLLKIIIRNFRQSCLYFIDSLRTFIYNLKYTPQMYQLYASSKQKNSDLKKLAFFSPVKPIKSGISDYSEELIRFLCKKYQIFVFIDDSYTEKQCPNIENTFYLNHRLFPITSKILGIKKIVYQIGNNYYHNYMFKYINKNHGIVVLHDGIHMSGNVLQQPERHKIVVHSLSASTQVKSKYPNLSVNVISLLMSLPEENLKQDKNSLRHELNIDINTFVFGVFGIISEPKMVYELLLAFCHSFVQNENVAFLMVGYEIADSRVLNFLRANEDDKRLVCKLGVSMEDLYKFIKVTDACFNLRSTSRGETSSSLLRVMSCGIPVIASDIDSFSELPSDVLLKVSQNLSQDELSSILKKIYNEKDKLKEIGKKGKSYINSFHSPSKISDIYSTLIEIE</sequence>
<dbReference type="SUPFAM" id="SSF53756">
    <property type="entry name" value="UDP-Glycosyltransferase/glycogen phosphorylase"/>
    <property type="match status" value="1"/>
</dbReference>
<dbReference type="Gene3D" id="3.40.50.2000">
    <property type="entry name" value="Glycogen Phosphorylase B"/>
    <property type="match status" value="1"/>
</dbReference>
<dbReference type="eggNOG" id="COG0463">
    <property type="taxonomic scope" value="Bacteria"/>
</dbReference>
<dbReference type="GO" id="GO:0016757">
    <property type="term" value="F:glycosyltransferase activity"/>
    <property type="evidence" value="ECO:0000318"/>
    <property type="project" value="GO_Central"/>
</dbReference>
<dbReference type="CAZy" id="GT4">
    <property type="family name" value="Glycosyltransferase Family 4"/>
</dbReference>
<dbReference type="STRING" id="1148.gene:10497775"/>
<feature type="domain" description="Glycosyl transferase family 1" evidence="1">
    <location>
        <begin position="499"/>
        <end position="666"/>
    </location>
</feature>
<evidence type="ECO:0000259" key="1">
    <source>
        <dbReference type="Pfam" id="PF00534"/>
    </source>
</evidence>